<dbReference type="PRINTS" id="PR00039">
    <property type="entry name" value="HTHLYSR"/>
</dbReference>
<dbReference type="Pfam" id="PF03466">
    <property type="entry name" value="LysR_substrate"/>
    <property type="match status" value="1"/>
</dbReference>
<accession>A0A5M9HWI3</accession>
<dbReference type="SUPFAM" id="SSF46785">
    <property type="entry name" value="Winged helix' DNA-binding domain"/>
    <property type="match status" value="1"/>
</dbReference>
<dbReference type="PANTHER" id="PTHR30126">
    <property type="entry name" value="HTH-TYPE TRANSCRIPTIONAL REGULATOR"/>
    <property type="match status" value="1"/>
</dbReference>
<feature type="domain" description="HTH lysR-type" evidence="5">
    <location>
        <begin position="1"/>
        <end position="58"/>
    </location>
</feature>
<keyword evidence="2" id="KW-0805">Transcription regulation</keyword>
<dbReference type="EMBL" id="VMSO01000009">
    <property type="protein sequence ID" value="KAA8501334.1"/>
    <property type="molecule type" value="Genomic_DNA"/>
</dbReference>
<dbReference type="InterPro" id="IPR005119">
    <property type="entry name" value="LysR_subst-bd"/>
</dbReference>
<dbReference type="Gene3D" id="3.40.190.290">
    <property type="match status" value="1"/>
</dbReference>
<dbReference type="GO" id="GO:0000976">
    <property type="term" value="F:transcription cis-regulatory region binding"/>
    <property type="evidence" value="ECO:0007669"/>
    <property type="project" value="TreeGrafter"/>
</dbReference>
<proteinExistence type="inferred from homology"/>
<evidence type="ECO:0000313" key="7">
    <source>
        <dbReference type="Proteomes" id="UP000322025"/>
    </source>
</evidence>
<dbReference type="GO" id="GO:0003700">
    <property type="term" value="F:DNA-binding transcription factor activity"/>
    <property type="evidence" value="ECO:0007669"/>
    <property type="project" value="InterPro"/>
</dbReference>
<reference evidence="6" key="1">
    <citation type="submission" date="2019-07" db="EMBL/GenBank/DDBJ databases">
        <authorList>
            <person name="Wongkuna S."/>
            <person name="Scaria J."/>
        </authorList>
    </citation>
    <scope>NUCLEOTIDE SEQUENCE [LARGE SCALE GENOMIC DNA]</scope>
    <source>
        <strain evidence="6">SW178</strain>
    </source>
</reference>
<organism evidence="6 7">
    <name type="scientific">Mediterraneibacter catenae</name>
    <dbReference type="NCBI Taxonomy" id="2594882"/>
    <lineage>
        <taxon>Bacteria</taxon>
        <taxon>Bacillati</taxon>
        <taxon>Bacillota</taxon>
        <taxon>Clostridia</taxon>
        <taxon>Lachnospirales</taxon>
        <taxon>Lachnospiraceae</taxon>
        <taxon>Mediterraneibacter</taxon>
    </lineage>
</organism>
<dbReference type="SUPFAM" id="SSF53850">
    <property type="entry name" value="Periplasmic binding protein-like II"/>
    <property type="match status" value="1"/>
</dbReference>
<evidence type="ECO:0000256" key="4">
    <source>
        <dbReference type="ARBA" id="ARBA00023163"/>
    </source>
</evidence>
<dbReference type="CDD" id="cd08420">
    <property type="entry name" value="PBP2_CysL_like"/>
    <property type="match status" value="1"/>
</dbReference>
<evidence type="ECO:0000256" key="3">
    <source>
        <dbReference type="ARBA" id="ARBA00023125"/>
    </source>
</evidence>
<dbReference type="OrthoDB" id="9785745at2"/>
<dbReference type="RefSeq" id="WP_150310819.1">
    <property type="nucleotide sequence ID" value="NZ_VMSO01000009.1"/>
</dbReference>
<keyword evidence="3" id="KW-0238">DNA-binding</keyword>
<dbReference type="InterPro" id="IPR000847">
    <property type="entry name" value="LysR_HTH_N"/>
</dbReference>
<name>A0A5M9HWI3_9FIRM</name>
<keyword evidence="4" id="KW-0804">Transcription</keyword>
<evidence type="ECO:0000256" key="1">
    <source>
        <dbReference type="ARBA" id="ARBA00009437"/>
    </source>
</evidence>
<dbReference type="InterPro" id="IPR036390">
    <property type="entry name" value="WH_DNA-bd_sf"/>
</dbReference>
<evidence type="ECO:0000259" key="5">
    <source>
        <dbReference type="PROSITE" id="PS50931"/>
    </source>
</evidence>
<dbReference type="Gene3D" id="1.10.10.10">
    <property type="entry name" value="Winged helix-like DNA-binding domain superfamily/Winged helix DNA-binding domain"/>
    <property type="match status" value="1"/>
</dbReference>
<dbReference type="InterPro" id="IPR036388">
    <property type="entry name" value="WH-like_DNA-bd_sf"/>
</dbReference>
<comment type="similarity">
    <text evidence="1">Belongs to the LysR transcriptional regulatory family.</text>
</comment>
<comment type="caution">
    <text evidence="6">The sequence shown here is derived from an EMBL/GenBank/DDBJ whole genome shotgun (WGS) entry which is preliminary data.</text>
</comment>
<dbReference type="FunFam" id="1.10.10.10:FF:000001">
    <property type="entry name" value="LysR family transcriptional regulator"/>
    <property type="match status" value="1"/>
</dbReference>
<dbReference type="Proteomes" id="UP000322025">
    <property type="component" value="Unassembled WGS sequence"/>
</dbReference>
<sequence>MTLRHMRIFVSVFQKNSITKAAQELHLAQPSVSLAIKELEEYYGIRLFDRIGRHIAPTECGEEFYEYAVHIVSLFDEIEKKMRNWDAFGTLRVGASITIGTHILPVLIHRYQEKFQNLTIEVKVSKSSSVEDDLIHSSIDLGLIETQPSHPDLRAVPFMKDSMCAIVPPDHPLISSESVSLAELARFPFLMREKGSAGRELLDAGFSLHQISVRPRWESTSTQAIVKAVAEGLGVAVLPCLLVKKDIEEGTVRQIPLEQPIERDLNIIYHKSKFLTDNMKSFIDLCKKYGKPVD</sequence>
<dbReference type="AlphaFoldDB" id="A0A5M9HWI3"/>
<protein>
    <submittedName>
        <fullName evidence="6">LysR family transcriptional regulator</fullName>
    </submittedName>
</protein>
<gene>
    <name evidence="6" type="ORF">FNY66_08265</name>
</gene>
<keyword evidence="7" id="KW-1185">Reference proteome</keyword>
<dbReference type="Pfam" id="PF00126">
    <property type="entry name" value="HTH_1"/>
    <property type="match status" value="1"/>
</dbReference>
<evidence type="ECO:0000313" key="6">
    <source>
        <dbReference type="EMBL" id="KAA8501334.1"/>
    </source>
</evidence>
<evidence type="ECO:0000256" key="2">
    <source>
        <dbReference type="ARBA" id="ARBA00023015"/>
    </source>
</evidence>
<dbReference type="PANTHER" id="PTHR30126:SF40">
    <property type="entry name" value="HTH-TYPE TRANSCRIPTIONAL REGULATOR GLTR"/>
    <property type="match status" value="1"/>
</dbReference>
<dbReference type="PROSITE" id="PS50931">
    <property type="entry name" value="HTH_LYSR"/>
    <property type="match status" value="1"/>
</dbReference>